<dbReference type="InterPro" id="IPR001387">
    <property type="entry name" value="Cro/C1-type_HTH"/>
</dbReference>
<protein>
    <submittedName>
        <fullName evidence="7">LacI family transcriptional regulator</fullName>
    </submittedName>
</protein>
<feature type="domain" description="HTH lacI-type" evidence="5">
    <location>
        <begin position="6"/>
        <end position="60"/>
    </location>
</feature>
<dbReference type="Proteomes" id="UP000267654">
    <property type="component" value="Unassembled WGS sequence"/>
</dbReference>
<evidence type="ECO:0000256" key="3">
    <source>
        <dbReference type="ARBA" id="ARBA00023125"/>
    </source>
</evidence>
<dbReference type="Gene3D" id="3.40.50.2300">
    <property type="match status" value="2"/>
</dbReference>
<evidence type="ECO:0000256" key="4">
    <source>
        <dbReference type="ARBA" id="ARBA00023163"/>
    </source>
</evidence>
<keyword evidence="4" id="KW-0804">Transcription</keyword>
<dbReference type="SUPFAM" id="SSF53822">
    <property type="entry name" value="Periplasmic binding protein-like I"/>
    <property type="match status" value="1"/>
</dbReference>
<dbReference type="GO" id="GO:0000976">
    <property type="term" value="F:transcription cis-regulatory region binding"/>
    <property type="evidence" value="ECO:0007669"/>
    <property type="project" value="TreeGrafter"/>
</dbReference>
<dbReference type="PANTHER" id="PTHR30146">
    <property type="entry name" value="LACI-RELATED TRANSCRIPTIONAL REPRESSOR"/>
    <property type="match status" value="1"/>
</dbReference>
<dbReference type="SMART" id="SM00354">
    <property type="entry name" value="HTH_LACI"/>
    <property type="match status" value="1"/>
</dbReference>
<dbReference type="PROSITE" id="PS50943">
    <property type="entry name" value="HTH_CROC1"/>
    <property type="match status" value="1"/>
</dbReference>
<dbReference type="InterPro" id="IPR046335">
    <property type="entry name" value="LacI/GalR-like_sensor"/>
</dbReference>
<sequence length="341" mass="38215">SKMKRSTISEVAKLAGVSRATVSKVFNNDEKISKKTRDKVLEIAKKLNYQPSAIARSLRNKKSKAIGLMLPNITNPFFPQVVRGVEEVALENNYVVIFCSFEEQFQKESQYFQLLDNRWIDGIIFSGVTGDKEEKEYIQNIQKRGIPIVFIDRGIEGHFSNLVAIDNEEATFKGTRYLIELGHKRIGFVNGPGEVKLFAKRLEGYKRALQESGLEFDKDLVVEGKQNPGVAEQAVKQFLSQKKPPTAIFATSDLVAIALLREVQNRGLGVPEDISIMGFDNVPLASLTSPSLTTVAQPIYKMGVEATKLLIDHIEKKETTKRKIILDTELVIRESTAKVEN</sequence>
<evidence type="ECO:0000256" key="2">
    <source>
        <dbReference type="ARBA" id="ARBA00023015"/>
    </source>
</evidence>
<keyword evidence="2" id="KW-0805">Transcription regulation</keyword>
<dbReference type="AlphaFoldDB" id="A0A662DFS5"/>
<comment type="caution">
    <text evidence="7">The sequence shown here is derived from an EMBL/GenBank/DDBJ whole genome shotgun (WGS) entry which is preliminary data.</text>
</comment>
<dbReference type="Pfam" id="PF00356">
    <property type="entry name" value="LacI"/>
    <property type="match status" value="1"/>
</dbReference>
<evidence type="ECO:0000256" key="1">
    <source>
        <dbReference type="ARBA" id="ARBA00022491"/>
    </source>
</evidence>
<dbReference type="Gene3D" id="1.10.260.40">
    <property type="entry name" value="lambda repressor-like DNA-binding domains"/>
    <property type="match status" value="1"/>
</dbReference>
<dbReference type="CDD" id="cd06267">
    <property type="entry name" value="PBP1_LacI_sugar_binding-like"/>
    <property type="match status" value="1"/>
</dbReference>
<dbReference type="GO" id="GO:0003700">
    <property type="term" value="F:DNA-binding transcription factor activity"/>
    <property type="evidence" value="ECO:0007669"/>
    <property type="project" value="TreeGrafter"/>
</dbReference>
<dbReference type="Pfam" id="PF13377">
    <property type="entry name" value="Peripla_BP_3"/>
    <property type="match status" value="1"/>
</dbReference>
<dbReference type="PROSITE" id="PS50932">
    <property type="entry name" value="HTH_LACI_2"/>
    <property type="match status" value="1"/>
</dbReference>
<dbReference type="SUPFAM" id="SSF47413">
    <property type="entry name" value="lambda repressor-like DNA-binding domains"/>
    <property type="match status" value="1"/>
</dbReference>
<dbReference type="CDD" id="cd01392">
    <property type="entry name" value="HTH_LacI"/>
    <property type="match status" value="1"/>
</dbReference>
<dbReference type="EMBL" id="QMQB01000118">
    <property type="protein sequence ID" value="RLE12979.1"/>
    <property type="molecule type" value="Genomic_DNA"/>
</dbReference>
<evidence type="ECO:0000313" key="8">
    <source>
        <dbReference type="Proteomes" id="UP000267654"/>
    </source>
</evidence>
<keyword evidence="3" id="KW-0238">DNA-binding</keyword>
<dbReference type="InterPro" id="IPR010982">
    <property type="entry name" value="Lambda_DNA-bd_dom_sf"/>
</dbReference>
<accession>A0A662DFS5</accession>
<name>A0A662DFS5_UNCAE</name>
<dbReference type="InterPro" id="IPR028082">
    <property type="entry name" value="Peripla_BP_I"/>
</dbReference>
<feature type="non-terminal residue" evidence="7">
    <location>
        <position position="1"/>
    </location>
</feature>
<dbReference type="InterPro" id="IPR000843">
    <property type="entry name" value="HTH_LacI"/>
</dbReference>
<evidence type="ECO:0000259" key="5">
    <source>
        <dbReference type="PROSITE" id="PS50932"/>
    </source>
</evidence>
<evidence type="ECO:0000259" key="6">
    <source>
        <dbReference type="PROSITE" id="PS50943"/>
    </source>
</evidence>
<evidence type="ECO:0000313" key="7">
    <source>
        <dbReference type="EMBL" id="RLE12979.1"/>
    </source>
</evidence>
<keyword evidence="1" id="KW-0678">Repressor</keyword>
<organism evidence="7 8">
    <name type="scientific">Aerophobetes bacterium</name>
    <dbReference type="NCBI Taxonomy" id="2030807"/>
    <lineage>
        <taxon>Bacteria</taxon>
        <taxon>Candidatus Aerophobota</taxon>
    </lineage>
</organism>
<gene>
    <name evidence="7" type="ORF">DRI96_03695</name>
</gene>
<feature type="domain" description="HTH cro/C1-type" evidence="6">
    <location>
        <begin position="7"/>
        <end position="54"/>
    </location>
</feature>
<proteinExistence type="predicted"/>
<reference evidence="7 8" key="1">
    <citation type="submission" date="2018-06" db="EMBL/GenBank/DDBJ databases">
        <title>Extensive metabolic versatility and redundancy in microbially diverse, dynamic hydrothermal sediments.</title>
        <authorList>
            <person name="Dombrowski N."/>
            <person name="Teske A."/>
            <person name="Baker B.J."/>
        </authorList>
    </citation>
    <scope>NUCLEOTIDE SEQUENCE [LARGE SCALE GENOMIC DNA]</scope>
    <source>
        <strain evidence="7">B19_G9</strain>
    </source>
</reference>
<dbReference type="PANTHER" id="PTHR30146:SF148">
    <property type="entry name" value="HTH-TYPE TRANSCRIPTIONAL REPRESSOR PURR-RELATED"/>
    <property type="match status" value="1"/>
</dbReference>